<keyword evidence="1" id="KW-1133">Transmembrane helix</keyword>
<keyword evidence="1" id="KW-0472">Membrane</keyword>
<evidence type="ECO:0000256" key="1">
    <source>
        <dbReference type="SAM" id="Phobius"/>
    </source>
</evidence>
<dbReference type="EMBL" id="MU003873">
    <property type="protein sequence ID" value="KAF2716475.1"/>
    <property type="molecule type" value="Genomic_DNA"/>
</dbReference>
<keyword evidence="1" id="KW-0812">Transmembrane</keyword>
<gene>
    <name evidence="2" type="ORF">K431DRAFT_325045</name>
</gene>
<feature type="non-terminal residue" evidence="2">
    <location>
        <position position="51"/>
    </location>
</feature>
<dbReference type="AlphaFoldDB" id="A0A9P4UL15"/>
<accession>A0A9P4UL15</accession>
<keyword evidence="3" id="KW-1185">Reference proteome</keyword>
<protein>
    <submittedName>
        <fullName evidence="2">Uncharacterized protein</fullName>
    </submittedName>
</protein>
<sequence length="51" mass="5690">MNSVLVCLAWKIKRGRTPIPEALTHSIAVIYSCLLPVCFQLLTLYSLTKAL</sequence>
<name>A0A9P4UL15_9PEZI</name>
<evidence type="ECO:0000313" key="2">
    <source>
        <dbReference type="EMBL" id="KAF2716475.1"/>
    </source>
</evidence>
<evidence type="ECO:0000313" key="3">
    <source>
        <dbReference type="Proteomes" id="UP000799441"/>
    </source>
</evidence>
<feature type="transmembrane region" description="Helical" evidence="1">
    <location>
        <begin position="28"/>
        <end position="47"/>
    </location>
</feature>
<organism evidence="2 3">
    <name type="scientific">Polychaeton citri CBS 116435</name>
    <dbReference type="NCBI Taxonomy" id="1314669"/>
    <lineage>
        <taxon>Eukaryota</taxon>
        <taxon>Fungi</taxon>
        <taxon>Dikarya</taxon>
        <taxon>Ascomycota</taxon>
        <taxon>Pezizomycotina</taxon>
        <taxon>Dothideomycetes</taxon>
        <taxon>Dothideomycetidae</taxon>
        <taxon>Capnodiales</taxon>
        <taxon>Capnodiaceae</taxon>
        <taxon>Polychaeton</taxon>
    </lineage>
</organism>
<proteinExistence type="predicted"/>
<dbReference type="Proteomes" id="UP000799441">
    <property type="component" value="Unassembled WGS sequence"/>
</dbReference>
<comment type="caution">
    <text evidence="2">The sequence shown here is derived from an EMBL/GenBank/DDBJ whole genome shotgun (WGS) entry which is preliminary data.</text>
</comment>
<reference evidence="2" key="1">
    <citation type="journal article" date="2020" name="Stud. Mycol.">
        <title>101 Dothideomycetes genomes: a test case for predicting lifestyles and emergence of pathogens.</title>
        <authorList>
            <person name="Haridas S."/>
            <person name="Albert R."/>
            <person name="Binder M."/>
            <person name="Bloem J."/>
            <person name="Labutti K."/>
            <person name="Salamov A."/>
            <person name="Andreopoulos B."/>
            <person name="Baker S."/>
            <person name="Barry K."/>
            <person name="Bills G."/>
            <person name="Bluhm B."/>
            <person name="Cannon C."/>
            <person name="Castanera R."/>
            <person name="Culley D."/>
            <person name="Daum C."/>
            <person name="Ezra D."/>
            <person name="Gonzalez J."/>
            <person name="Henrissat B."/>
            <person name="Kuo A."/>
            <person name="Liang C."/>
            <person name="Lipzen A."/>
            <person name="Lutzoni F."/>
            <person name="Magnuson J."/>
            <person name="Mondo S."/>
            <person name="Nolan M."/>
            <person name="Ohm R."/>
            <person name="Pangilinan J."/>
            <person name="Park H.-J."/>
            <person name="Ramirez L."/>
            <person name="Alfaro M."/>
            <person name="Sun H."/>
            <person name="Tritt A."/>
            <person name="Yoshinaga Y."/>
            <person name="Zwiers L.-H."/>
            <person name="Turgeon B."/>
            <person name="Goodwin S."/>
            <person name="Spatafora J."/>
            <person name="Crous P."/>
            <person name="Grigoriev I."/>
        </authorList>
    </citation>
    <scope>NUCLEOTIDE SEQUENCE</scope>
    <source>
        <strain evidence="2">CBS 116435</strain>
    </source>
</reference>